<keyword evidence="3" id="KW-0106">Calcium</keyword>
<dbReference type="SMART" id="SM00237">
    <property type="entry name" value="Calx_beta"/>
    <property type="match status" value="1"/>
</dbReference>
<evidence type="ECO:0000313" key="6">
    <source>
        <dbReference type="EMBL" id="PVY48590.1"/>
    </source>
</evidence>
<name>A0A2U1BIV2_9FIRM</name>
<reference evidence="6 7" key="1">
    <citation type="submission" date="2018-04" db="EMBL/GenBank/DDBJ databases">
        <title>Genomic Encyclopedia of Type Strains, Phase IV (KMG-IV): sequencing the most valuable type-strain genomes for metagenomic binning, comparative biology and taxonomic classification.</title>
        <authorList>
            <person name="Goeker M."/>
        </authorList>
    </citation>
    <scope>NUCLEOTIDE SEQUENCE [LARGE SCALE GENOMIC DNA]</scope>
    <source>
        <strain evidence="6 7">DSM 26588</strain>
    </source>
</reference>
<dbReference type="RefSeq" id="WP_165366556.1">
    <property type="nucleotide sequence ID" value="NZ_CP011524.1"/>
</dbReference>
<feature type="domain" description="SLH" evidence="5">
    <location>
        <begin position="4090"/>
        <end position="4153"/>
    </location>
</feature>
<feature type="domain" description="SLH" evidence="5">
    <location>
        <begin position="4024"/>
        <end position="4087"/>
    </location>
</feature>
<comment type="caution">
    <text evidence="6">The sequence shown here is derived from an EMBL/GenBank/DDBJ whole genome shotgun (WGS) entry which is preliminary data.</text>
</comment>
<dbReference type="Proteomes" id="UP000245778">
    <property type="component" value="Unassembled WGS sequence"/>
</dbReference>
<accession>A0A2U1BIV2</accession>
<gene>
    <name evidence="6" type="ORF">C7373_10697</name>
</gene>
<feature type="region of interest" description="Disordered" evidence="4">
    <location>
        <begin position="2003"/>
        <end position="2026"/>
    </location>
</feature>
<organism evidence="6 7">
    <name type="scientific">Intestinimonas butyriciproducens</name>
    <dbReference type="NCBI Taxonomy" id="1297617"/>
    <lineage>
        <taxon>Bacteria</taxon>
        <taxon>Bacillati</taxon>
        <taxon>Bacillota</taxon>
        <taxon>Clostridia</taxon>
        <taxon>Eubacteriales</taxon>
        <taxon>Intestinimonas</taxon>
    </lineage>
</organism>
<dbReference type="InterPro" id="IPR038081">
    <property type="entry name" value="CalX-like_sf"/>
</dbReference>
<feature type="region of interest" description="Disordered" evidence="4">
    <location>
        <begin position="2039"/>
        <end position="2061"/>
    </location>
</feature>
<dbReference type="Pfam" id="PF00395">
    <property type="entry name" value="SLH"/>
    <property type="match status" value="3"/>
</dbReference>
<evidence type="ECO:0000256" key="3">
    <source>
        <dbReference type="ARBA" id="ARBA00022837"/>
    </source>
</evidence>
<feature type="region of interest" description="Disordered" evidence="4">
    <location>
        <begin position="1297"/>
        <end position="1335"/>
    </location>
</feature>
<dbReference type="Gene3D" id="2.60.40.2030">
    <property type="match status" value="1"/>
</dbReference>
<dbReference type="InterPro" id="IPR003644">
    <property type="entry name" value="Calx_beta"/>
</dbReference>
<dbReference type="PROSITE" id="PS51272">
    <property type="entry name" value="SLH"/>
    <property type="match status" value="3"/>
</dbReference>
<evidence type="ECO:0000256" key="1">
    <source>
        <dbReference type="ARBA" id="ARBA00022729"/>
    </source>
</evidence>
<dbReference type="GeneID" id="93228402"/>
<feature type="compositionally biased region" description="Polar residues" evidence="4">
    <location>
        <begin position="1326"/>
        <end position="1335"/>
    </location>
</feature>
<keyword evidence="2" id="KW-0677">Repeat</keyword>
<evidence type="ECO:0000313" key="7">
    <source>
        <dbReference type="Proteomes" id="UP000245778"/>
    </source>
</evidence>
<dbReference type="Pfam" id="PF03160">
    <property type="entry name" value="Calx-beta"/>
    <property type="match status" value="2"/>
</dbReference>
<dbReference type="GO" id="GO:0007154">
    <property type="term" value="P:cell communication"/>
    <property type="evidence" value="ECO:0007669"/>
    <property type="project" value="InterPro"/>
</dbReference>
<evidence type="ECO:0000256" key="4">
    <source>
        <dbReference type="SAM" id="MobiDB-lite"/>
    </source>
</evidence>
<dbReference type="InterPro" id="IPR001119">
    <property type="entry name" value="SLH_dom"/>
</dbReference>
<dbReference type="SUPFAM" id="SSF141072">
    <property type="entry name" value="CalX-like"/>
    <property type="match status" value="2"/>
</dbReference>
<protein>
    <submittedName>
        <fullName evidence="6">Calx-beta domain-containing protein</fullName>
    </submittedName>
</protein>
<evidence type="ECO:0000256" key="2">
    <source>
        <dbReference type="ARBA" id="ARBA00022737"/>
    </source>
</evidence>
<keyword evidence="1" id="KW-0732">Signal</keyword>
<sequence length="4158" mass="445391">MQTRTKVLPRIISLVLSVVLLTNLITPALAVLRDAPTAEGLVLVDGDGNQVAVDASWEETFPYGTFAFDASQLALTEGDGAQTIRVYRLGGTRGKAELTLSFSPAVTQLDDGTYSFANAAGILDFDIEVEDALPIAAYQAFGQDAAPLAPAAPVSVSVVEEDSTENTVDEAGEIVYGYTVLQADVKADGYQWQALNANGTWENVGDGEATLEIDNEVLELSDFRCVYTVGGVSYCTDSLGGEPYVAEENLDQEIPDDVERNPAQSFHKLDMQDGEYDTYEFYMTFAEGEWVKEIRITPIDDDRSENVELVSFRIDACKGGELYDTANTLLVSIEDNDEILPSQFSFPVTDVTVDKAAGSALLTVERTGALQYVTTVDYHTVDGTATAGQDYVQTSGTLYFSSDVSEMTIEVPLIDDGAVVDEADADCSFTVVLENPQGGGADSSILDGAATVRLYNSGTSQAPNLATMLYTPEADDVSGSTETTTASIVGRSSGSVSATPVEQGEAAPVAVTFGGGDGDVSLLTHDLTAELKLTRSALPSSRYWVNNADLGGMSSYNDTNNTQGLAYQGWDMPEQLRYNGSYYGRYKGDVGGENSQFSCWNTQTFENFDQLFTTVYATYQGKTENNYLNQFHTVVWAGVANSSNVAGGSNVAEISRISGSGAGSFSNVNRTYTIKKGAAGIFFSFGIEDRGWADTRHAGCRSDQIARAARRTLSQPVSYLIHTTDDDAITAADRVSLYNNIAPQITVPAGQGGATSDGKVYVGTQLSLSKPLYSTYSYAEGAAAPVYLSTGSTTVNTGAVADDGSASLRIIGGSGNSFASGGNLSTSSSYTVNAVLNRSQKINVNVAPSVPRLEDGRTIDPDQIQSTLTAFWKRANQATVTWASPEAVNGQYTGRFTTQTSFLTDKITFPAADSKGNSTSATKLDNVKSINFHLPHADQILFNGVQYNGDDDIPISVGMFSAETLSFTYYQSDYVSVESDMTLVITRVEHYVDMNGNGMLDGSLDNVNQFHTEAVNGVEDVLVQTLSAQDYTATTFTPVLDENGNARQQFLKFYYNMTPRCLTVPTGASATDRAQILPSFVTSVTDVSDKAALSTEMQGYRFITSGKYSKDFDIYNNIGQVTDTKKAGTWSGDGKLMYQAAANATETVDIPLGGDFDPIHPTYVYSDGTESLDPPSKTGKTLSDVTFKRENWNPEYQGNMLYPFSNPEPIFVSDSLVGENLPVANLVSKAGENGTASDTYSADQLNAYLGSFNPLDTVALCIRPQSLTTDEIQALFHPSTISTLDIIESGEHRIEVDSSNPAGFKSIPDASGLRRTSAGDADVTQAADSGNSSNSMSEFNVDLGIELPSLSVGLTDYVTLITDGSEFGFSIGIPVFKAEKSTTAYTASDKRLNPAEQTAYGKWERSGPIQENAGNLSKIKNAFANPGELIKGEEWQKAKEAQRAAVDSDKLIRSKGMEFSVAFNVTIMFKYSPTENAYRFTSAMLFLQFGFQFKQTIRLTVCPIVYAYFVVGASLELAGGVVNEREVVEDTSGMLDVNTVPATVNSDASAYNNGKLAYTATNLSTGLTSGWKTADDEVASGKKVLAGSKGDAFTFVSKSDAVNLYFSGKVKVELKDGSTWNNLGYVASDGSAPVLVMFDEKVDGTANQEVRITVLDEDANFDRVVPISGVRNDTFFSGLTVSPSVFLEVGAGIGVECLKVEIYFKASIGISMSFATRENNAATKGSQLRDPSSSSLSLMGAEANVVSLDDTVSALDDPKTEAFSFNSFNFRAGFGVRVVLLLFNFELDAIQFGINYDKSMDKSKGGNPDDGFHDNGWKFAWYTLNGGQTISSYDLREVDDSEGFPGIRITLPSNTFAAQQIFGPENAQMVLDEIDALAFDPENLPGKEFQISGYSSSGDAFRLAKDLATGTDYQLLTVGQDNYLLYTISRENPANAVDSNMLVLSKLQNTGETVGLAHPVTGSTATNQNYLPVEDDGTGDLDFGAQVSGDTIHVSWVTYATPTSADGSTSTGGSMPDSTVHPRPSYAEGENTVYMDKDNYEDAGFQPTGEPSAPDEPDEPEITQVPNVSDYYLTAEAYEALDDEAQAAQYAQDQTDTGYYHNVSYASYAAAFLAYDEAVQAHQASKGEWDAYRALKAAYDTDQAAYDKQNAAYTAWYKYFSSEKQSADTAQELLSNSARNTVVKSASFPVDSDGFTAAKTLSDGTGAYQFLPAVSPDGRLTFYARTINYTPDEKAASTQKAQDYYSASRGGVTTDADGVSTGEGDPTAAFRYAYTTSMDDVYGKATQFMFSYRKDDGSVVTTGFTPEGWESAGTRLSSVSMAVQDNGAFYLAYTATQTQTEADPDTGRYGDKNVHKLYLQKGSVNTDGAVTLETAKMLRQLVDVNDMGLGDSLTSGLSTLTGGSGSTVDGVYANRDGVGAVQIEAFEDPYFGPVRFLTGKLGNLTGEEESFGESLAFTPLDVESSLFLLFEMNGGTYVVPQSSLERITTDGKGSIIPFFSPIDDDRTKGGVSIGTDGEGNITAVYTDTVPNTTNNAIYVSKYSYNEATGTGSFGEGRMLAMNYMQVYEDAIANGWSPEETEQAYYGKLEGYRNGGMSSFTFSNLDVALGLKAGAVIGQEPNGEGGTQDITASSSTLVILAQGTQTALEEKSYLGGDGAKVILPKYDDNGSLVSTTGYYALSFGVGEKNVGEGSITFAEPNFTPGAMLQPTITFKNTGDVPLRGSASDPITVELWISSQPDENGDYAVGERLAQWILSDEAGVAVGQTVTASLDDYTSALPKDLEGRKFYFTVSETGKSEEHPFGVEHPIAYSSLTAPGGITRTIEAQPELAVEDLSFTTVGVEGDQVRIGVSMKVTNRGGADSAAPYLQFAYQTGRTMEEVQEGDTDYQKAVYAPLNLSSGQFEISDQAPIEAFSVTDDRAKGILRLEGADGTDLKKGNARKVTGTFLVSKDAYCEATATGSLNLQVTVIDSDASITSLSAEGLQVSAFDNEYVSGNNSRFEELEPLAFFIAPVKITLPLSTTLRLSLPVSTTNRENPVISVSELNSQAMETTEKHLGILYYNMGASGTGSDGFLVISPSAEGSGIIRVSDMATSTWTDIAYTVTESGTGVNIFKDNDIFTWYSKAGMELDPNTDASGAWTFQKDVMHWGPNTTGSVVPYLGDLSRANQKGLSFSFTTLAEKINLYFNGTVTVSSDFPGYAATTYSAAGGEGEGSFATIILGANPLNEAHTVTVTTVSDTTLFDRMIETFSKNQDILPDTGGDAPQIYFGRVLPETASLDPAGYPDGFPLTVYLLDESGLGQSSFDGGTSGATTGNALTHSESFREFTVYVKQNGTFSIQVSDTAGNSSKRTVRADWFNTPVSTPDVPVELSVTLVYRDSQGVPLTDIGDTTQLKKDQYAFAQVDTSAGAAVSVQFYRVTTVTTTTAYELRQEEGGWYLVQTLTRTDVAGNPVEEPVVTKTAASADTALPKDTTLTETQGVWVDVAVREDGLYPVEQNGVYKVVSTGADGGGSTRLFVMDRLNSDLPTLDLTYVSASQSRGDAIGYTVSKGKTSQAGIQSIRVNGCDVYTAPGTAPGAVTGSFPITYGGTYTFGAQDTAGNEQRSTIPVQMAIRPLEDGWLTVDASFAQTRDNGRVTVDPSKVVGGVYDPALSSVEQNAYGNAYQFALVVAADKFGQAEPDTAELSPEDAAAARAAYHAAFDTYADALTWQDASAFSSLAPGDYVLYVRDKEDTPADSVPDDYLIRALTVADAAVSFTARAANRSEAGIRTVTVNAFGGSGQYEFFIMKRSHSTDLLDADGIAAAIAQDDSLNWKTSGTGTYIYVKQDYGWHQVAVRDLENPENLYTSIVRLRRPSSPAEVVPTTGGPSQEEQADIIRRNQEEDVILTTDDCVVILPAGILTEGDSVTDLLITLPDTLSEPLEANVVQYTSPDGETSILPWCMLSDGRMIYLANKVGKYELVYNAKSFTDVDGHWALEFIDFVTARELFNGTAEELFSAEMSMTRGMFVTVLGRLEGMDPQRYTAQSFEDVASGVWYAPYVEWAIRNGVISGYGNGKFGPNDPITREQMAVILYNYAGSIDQNVGTVGDLSGFSDQEQVSGWARTQMAWAVGCGLINGKSGGALDPAGRATRSEVAAILERFVGCVLTGYTDSDGGRS</sequence>
<proteinExistence type="predicted"/>
<feature type="domain" description="SLH" evidence="5">
    <location>
        <begin position="3963"/>
        <end position="4022"/>
    </location>
</feature>
<dbReference type="EMBL" id="QEKK01000006">
    <property type="protein sequence ID" value="PVY48590.1"/>
    <property type="molecule type" value="Genomic_DNA"/>
</dbReference>
<feature type="compositionally biased region" description="Low complexity" evidence="4">
    <location>
        <begin position="2003"/>
        <end position="2014"/>
    </location>
</feature>
<dbReference type="GO" id="GO:0016020">
    <property type="term" value="C:membrane"/>
    <property type="evidence" value="ECO:0007669"/>
    <property type="project" value="InterPro"/>
</dbReference>
<evidence type="ECO:0000259" key="5">
    <source>
        <dbReference type="PROSITE" id="PS51272"/>
    </source>
</evidence>